<gene>
    <name evidence="14" type="ORF">J2S42_007922</name>
</gene>
<dbReference type="InterPro" id="IPR050428">
    <property type="entry name" value="TCS_sensor_his_kinase"/>
</dbReference>
<dbReference type="PANTHER" id="PTHR45436">
    <property type="entry name" value="SENSOR HISTIDINE KINASE YKOH"/>
    <property type="match status" value="1"/>
</dbReference>
<evidence type="ECO:0000256" key="3">
    <source>
        <dbReference type="ARBA" id="ARBA00012438"/>
    </source>
</evidence>
<evidence type="ECO:0000256" key="6">
    <source>
        <dbReference type="ARBA" id="ARBA00022692"/>
    </source>
</evidence>
<dbReference type="Gene3D" id="6.10.340.10">
    <property type="match status" value="1"/>
</dbReference>
<dbReference type="SMART" id="SM00388">
    <property type="entry name" value="HisKA"/>
    <property type="match status" value="1"/>
</dbReference>
<keyword evidence="15" id="KW-1185">Reference proteome</keyword>
<dbReference type="SMART" id="SM00387">
    <property type="entry name" value="HATPase_c"/>
    <property type="match status" value="1"/>
</dbReference>
<keyword evidence="5" id="KW-0808">Transferase</keyword>
<keyword evidence="9" id="KW-0902">Two-component regulatory system</keyword>
<dbReference type="InterPro" id="IPR036890">
    <property type="entry name" value="HATPase_C_sf"/>
</dbReference>
<evidence type="ECO:0000313" key="14">
    <source>
        <dbReference type="EMBL" id="MDQ0371253.1"/>
    </source>
</evidence>
<evidence type="ECO:0000256" key="9">
    <source>
        <dbReference type="ARBA" id="ARBA00023012"/>
    </source>
</evidence>
<dbReference type="PROSITE" id="PS50109">
    <property type="entry name" value="HIS_KIN"/>
    <property type="match status" value="1"/>
</dbReference>
<dbReference type="InterPro" id="IPR003661">
    <property type="entry name" value="HisK_dim/P_dom"/>
</dbReference>
<evidence type="ECO:0000256" key="10">
    <source>
        <dbReference type="ARBA" id="ARBA00023136"/>
    </source>
</evidence>
<dbReference type="InterPro" id="IPR005467">
    <property type="entry name" value="His_kinase_dom"/>
</dbReference>
<evidence type="ECO:0000313" key="15">
    <source>
        <dbReference type="Proteomes" id="UP001240236"/>
    </source>
</evidence>
<evidence type="ECO:0000256" key="5">
    <source>
        <dbReference type="ARBA" id="ARBA00022679"/>
    </source>
</evidence>
<dbReference type="SUPFAM" id="SSF158472">
    <property type="entry name" value="HAMP domain-like"/>
    <property type="match status" value="1"/>
</dbReference>
<evidence type="ECO:0000256" key="7">
    <source>
        <dbReference type="ARBA" id="ARBA00022777"/>
    </source>
</evidence>
<dbReference type="EC" id="2.7.13.3" evidence="3"/>
<dbReference type="Proteomes" id="UP001240236">
    <property type="component" value="Unassembled WGS sequence"/>
</dbReference>
<organism evidence="14 15">
    <name type="scientific">Catenuloplanes indicus</name>
    <dbReference type="NCBI Taxonomy" id="137267"/>
    <lineage>
        <taxon>Bacteria</taxon>
        <taxon>Bacillati</taxon>
        <taxon>Actinomycetota</taxon>
        <taxon>Actinomycetes</taxon>
        <taxon>Micromonosporales</taxon>
        <taxon>Micromonosporaceae</taxon>
        <taxon>Catenuloplanes</taxon>
    </lineage>
</organism>
<feature type="domain" description="HAMP" evidence="13">
    <location>
        <begin position="186"/>
        <end position="238"/>
    </location>
</feature>
<dbReference type="Gene3D" id="3.30.565.10">
    <property type="entry name" value="Histidine kinase-like ATPase, C-terminal domain"/>
    <property type="match status" value="1"/>
</dbReference>
<dbReference type="CDD" id="cd06225">
    <property type="entry name" value="HAMP"/>
    <property type="match status" value="1"/>
</dbReference>
<dbReference type="CDD" id="cd00082">
    <property type="entry name" value="HisKA"/>
    <property type="match status" value="1"/>
</dbReference>
<name>A0AAE4B4D0_9ACTN</name>
<dbReference type="SMART" id="SM00304">
    <property type="entry name" value="HAMP"/>
    <property type="match status" value="1"/>
</dbReference>
<keyword evidence="10 11" id="KW-0472">Membrane</keyword>
<dbReference type="AlphaFoldDB" id="A0AAE4B4D0"/>
<evidence type="ECO:0000256" key="11">
    <source>
        <dbReference type="SAM" id="Phobius"/>
    </source>
</evidence>
<dbReference type="InterPro" id="IPR004358">
    <property type="entry name" value="Sig_transdc_His_kin-like_C"/>
</dbReference>
<comment type="subcellular location">
    <subcellularLocation>
        <location evidence="2">Cell membrane</location>
    </subcellularLocation>
</comment>
<dbReference type="PRINTS" id="PR00344">
    <property type="entry name" value="BCTRLSENSOR"/>
</dbReference>
<keyword evidence="8 11" id="KW-1133">Transmembrane helix</keyword>
<evidence type="ECO:0000256" key="2">
    <source>
        <dbReference type="ARBA" id="ARBA00004236"/>
    </source>
</evidence>
<dbReference type="Pfam" id="PF02518">
    <property type="entry name" value="HATPase_c"/>
    <property type="match status" value="1"/>
</dbReference>
<comment type="caution">
    <text evidence="14">The sequence shown here is derived from an EMBL/GenBank/DDBJ whole genome shotgun (WGS) entry which is preliminary data.</text>
</comment>
<dbReference type="SUPFAM" id="SSF47384">
    <property type="entry name" value="Homodimeric domain of signal transducing histidine kinase"/>
    <property type="match status" value="1"/>
</dbReference>
<dbReference type="InterPro" id="IPR003660">
    <property type="entry name" value="HAMP_dom"/>
</dbReference>
<keyword evidence="7 14" id="KW-0418">Kinase</keyword>
<dbReference type="InterPro" id="IPR003594">
    <property type="entry name" value="HATPase_dom"/>
</dbReference>
<keyword evidence="6 11" id="KW-0812">Transmembrane</keyword>
<evidence type="ECO:0000256" key="4">
    <source>
        <dbReference type="ARBA" id="ARBA00022553"/>
    </source>
</evidence>
<dbReference type="PROSITE" id="PS50885">
    <property type="entry name" value="HAMP"/>
    <property type="match status" value="1"/>
</dbReference>
<protein>
    <recommendedName>
        <fullName evidence="3">histidine kinase</fullName>
        <ecNumber evidence="3">2.7.13.3</ecNumber>
    </recommendedName>
</protein>
<dbReference type="EMBL" id="JAUSUZ010000001">
    <property type="protein sequence ID" value="MDQ0371253.1"/>
    <property type="molecule type" value="Genomic_DNA"/>
</dbReference>
<dbReference type="SUPFAM" id="SSF55874">
    <property type="entry name" value="ATPase domain of HSP90 chaperone/DNA topoisomerase II/histidine kinase"/>
    <property type="match status" value="1"/>
</dbReference>
<reference evidence="14 15" key="1">
    <citation type="submission" date="2023-07" db="EMBL/GenBank/DDBJ databases">
        <title>Sequencing the genomes of 1000 actinobacteria strains.</title>
        <authorList>
            <person name="Klenk H.-P."/>
        </authorList>
    </citation>
    <scope>NUCLEOTIDE SEQUENCE [LARGE SCALE GENOMIC DNA]</scope>
    <source>
        <strain evidence="14 15">DSM 44709</strain>
    </source>
</reference>
<keyword evidence="4" id="KW-0597">Phosphoprotein</keyword>
<dbReference type="Pfam" id="PF00672">
    <property type="entry name" value="HAMP"/>
    <property type="match status" value="1"/>
</dbReference>
<dbReference type="PANTHER" id="PTHR45436:SF5">
    <property type="entry name" value="SENSOR HISTIDINE KINASE TRCS"/>
    <property type="match status" value="1"/>
</dbReference>
<dbReference type="InterPro" id="IPR036097">
    <property type="entry name" value="HisK_dim/P_sf"/>
</dbReference>
<accession>A0AAE4B4D0</accession>
<comment type="catalytic activity">
    <reaction evidence="1">
        <text>ATP + protein L-histidine = ADP + protein N-phospho-L-histidine.</text>
        <dbReference type="EC" id="2.7.13.3"/>
    </reaction>
</comment>
<evidence type="ECO:0000259" key="12">
    <source>
        <dbReference type="PROSITE" id="PS50109"/>
    </source>
</evidence>
<evidence type="ECO:0000256" key="1">
    <source>
        <dbReference type="ARBA" id="ARBA00000085"/>
    </source>
</evidence>
<dbReference type="GO" id="GO:0005886">
    <property type="term" value="C:plasma membrane"/>
    <property type="evidence" value="ECO:0007669"/>
    <property type="project" value="UniProtKB-SubCell"/>
</dbReference>
<feature type="domain" description="Histidine kinase" evidence="12">
    <location>
        <begin position="246"/>
        <end position="455"/>
    </location>
</feature>
<dbReference type="Gene3D" id="1.10.287.130">
    <property type="match status" value="1"/>
</dbReference>
<dbReference type="GO" id="GO:0000155">
    <property type="term" value="F:phosphorelay sensor kinase activity"/>
    <property type="evidence" value="ECO:0007669"/>
    <property type="project" value="InterPro"/>
</dbReference>
<sequence length="455" mass="48568">MNVVGRAGLRARVTTGFAAGALVLSLAMAVVSYQLVRRSLITERENTAVRAAYYDAAIVEAGVNNNLTPDIGTVLRSLDTGDSRRAVLQLGSGQWHARSADVGLTDAIPPELQEHASTGRVGVQMVNAGDGPALVVAVPLGDGAVFYEVDSMDELDHTLRVLALVLTLVALGTAGAGALVGWNATRYVLRPLTRVAAAAQEITAGRHMARLDPATEPDLARLTTSFNHMVDQLSARMERDRRFAADVSHELRSPLQTLAAAASVLDRRRDTLDDRTALAAGLVVDEVDRFQRLVNDLLELARTDQPADRQEVDVAELARQACRDHGLDPGIVTVVGGPVAWSVDRRRIRQLFDNLLDNAAGYGGGATEIRLTADAERCRIEVDDEGPGVSPEDKPLIWNRFVRGRSQSSSRADGGGTGLGLALVAQHAAAHDGTAEVLDRPGGGARFRIDLPECL</sequence>
<proteinExistence type="predicted"/>
<feature type="transmembrane region" description="Helical" evidence="11">
    <location>
        <begin position="16"/>
        <end position="36"/>
    </location>
</feature>
<evidence type="ECO:0000259" key="13">
    <source>
        <dbReference type="PROSITE" id="PS50885"/>
    </source>
</evidence>
<evidence type="ECO:0000256" key="8">
    <source>
        <dbReference type="ARBA" id="ARBA00022989"/>
    </source>
</evidence>
<dbReference type="Pfam" id="PF00512">
    <property type="entry name" value="HisKA"/>
    <property type="match status" value="1"/>
</dbReference>
<feature type="transmembrane region" description="Helical" evidence="11">
    <location>
        <begin position="161"/>
        <end position="182"/>
    </location>
</feature>